<dbReference type="PANTHER" id="PTHR37946">
    <property type="entry name" value="SLL1969 PROTEIN"/>
    <property type="match status" value="1"/>
</dbReference>
<dbReference type="Proteomes" id="UP000027604">
    <property type="component" value="Chromosome I"/>
</dbReference>
<keyword evidence="1" id="KW-1133">Transmembrane helix</keyword>
<protein>
    <submittedName>
        <fullName evidence="3">PGAP1-like family protein</fullName>
    </submittedName>
</protein>
<dbReference type="EMBL" id="HG322949">
    <property type="protein sequence ID" value="CDG82028.1"/>
    <property type="molecule type" value="Genomic_DNA"/>
</dbReference>
<dbReference type="KEGG" id="jag:GJA_1375"/>
<accession>W0V3V5</accession>
<dbReference type="STRING" id="1349767.GJA_1375"/>
<dbReference type="InterPro" id="IPR000073">
    <property type="entry name" value="AB_hydrolase_1"/>
</dbReference>
<dbReference type="PANTHER" id="PTHR37946:SF1">
    <property type="entry name" value="SLL1969 PROTEIN"/>
    <property type="match status" value="1"/>
</dbReference>
<evidence type="ECO:0000313" key="4">
    <source>
        <dbReference type="Proteomes" id="UP000027604"/>
    </source>
</evidence>
<feature type="transmembrane region" description="Helical" evidence="1">
    <location>
        <begin position="21"/>
        <end position="44"/>
    </location>
</feature>
<dbReference type="RefSeq" id="WP_242404461.1">
    <property type="nucleotide sequence ID" value="NZ_BCTH01000070.1"/>
</dbReference>
<evidence type="ECO:0000313" key="3">
    <source>
        <dbReference type="EMBL" id="CDG82028.1"/>
    </source>
</evidence>
<sequence>MGNLVQRFLERRAGRNAGRHIIARLLKLLLLLQALAVLGLWWLIDGYADLARTELALLLALLAVLGLRAVLCGQNFWLSRHFGSAAPPQFRPGPLRWLRLASQEFLANLRMSSRDMAWPRLVPPATRRQGGLPLLPVLLVHGYVCNHGCWNRFSARLARAGIEHDAVDLEPPGADIDDFVPLLHDAVQRLCARSGSARVIIVAHSMGGLVARAYLRRHGEARIARVITLGTPHHGTALAGFGLGRNARQMSRKQHQPSPWLQQLAAAETPRRRALFTSIFSHHDNIVAPQTSACFEDAKNIAFGAIGHVTLACHPIILQCVIDEISSVSIAAAYTDFTASHSANLPCRF</sequence>
<dbReference type="Gene3D" id="3.40.50.1820">
    <property type="entry name" value="alpha/beta hydrolase"/>
    <property type="match status" value="1"/>
</dbReference>
<keyword evidence="4" id="KW-1185">Reference proteome</keyword>
<proteinExistence type="predicted"/>
<evidence type="ECO:0000259" key="2">
    <source>
        <dbReference type="Pfam" id="PF12697"/>
    </source>
</evidence>
<dbReference type="PATRIC" id="fig|1349767.4.peg.3080"/>
<keyword evidence="1" id="KW-0812">Transmembrane</keyword>
<dbReference type="InterPro" id="IPR029058">
    <property type="entry name" value="AB_hydrolase_fold"/>
</dbReference>
<dbReference type="AlphaFoldDB" id="W0V3V5"/>
<dbReference type="SUPFAM" id="SSF53474">
    <property type="entry name" value="alpha/beta-Hydrolases"/>
    <property type="match status" value="1"/>
</dbReference>
<keyword evidence="1" id="KW-0472">Membrane</keyword>
<name>W0V3V5_9BURK</name>
<evidence type="ECO:0000256" key="1">
    <source>
        <dbReference type="SAM" id="Phobius"/>
    </source>
</evidence>
<dbReference type="eggNOG" id="COG1075">
    <property type="taxonomic scope" value="Bacteria"/>
</dbReference>
<reference evidence="3 4" key="1">
    <citation type="journal article" date="2015" name="Genome Announc.">
        <title>Genome Sequence of Mushroom Soft-Rot Pathogen Janthinobacterium agaricidamnosum.</title>
        <authorList>
            <person name="Graupner K."/>
            <person name="Lackner G."/>
            <person name="Hertweck C."/>
        </authorList>
    </citation>
    <scope>NUCLEOTIDE SEQUENCE [LARGE SCALE GENOMIC DNA]</scope>
    <source>
        <strain evidence="4">NBRC 102515 / DSM 9628</strain>
    </source>
</reference>
<dbReference type="HOGENOM" id="CLU_074527_0_0_4"/>
<feature type="domain" description="AB hydrolase-1" evidence="2">
    <location>
        <begin position="137"/>
        <end position="275"/>
    </location>
</feature>
<dbReference type="Pfam" id="PF12697">
    <property type="entry name" value="Abhydrolase_6"/>
    <property type="match status" value="1"/>
</dbReference>
<gene>
    <name evidence="3" type="ORF">GJA_1375</name>
</gene>
<feature type="transmembrane region" description="Helical" evidence="1">
    <location>
        <begin position="56"/>
        <end position="78"/>
    </location>
</feature>
<organism evidence="3 4">
    <name type="scientific">Janthinobacterium agaricidamnosum NBRC 102515 = DSM 9628</name>
    <dbReference type="NCBI Taxonomy" id="1349767"/>
    <lineage>
        <taxon>Bacteria</taxon>
        <taxon>Pseudomonadati</taxon>
        <taxon>Pseudomonadota</taxon>
        <taxon>Betaproteobacteria</taxon>
        <taxon>Burkholderiales</taxon>
        <taxon>Oxalobacteraceae</taxon>
        <taxon>Janthinobacterium</taxon>
    </lineage>
</organism>